<evidence type="ECO:0000256" key="2">
    <source>
        <dbReference type="ARBA" id="ARBA00022801"/>
    </source>
</evidence>
<evidence type="ECO:0000256" key="4">
    <source>
        <dbReference type="ARBA" id="ARBA00023157"/>
    </source>
</evidence>
<dbReference type="PROSITE" id="PS00655">
    <property type="entry name" value="GLYCOSYL_HYDROL_F6_1"/>
    <property type="match status" value="1"/>
</dbReference>
<evidence type="ECO:0000256" key="8">
    <source>
        <dbReference type="PIRSR" id="PIRSR001100-1"/>
    </source>
</evidence>
<evidence type="ECO:0000256" key="5">
    <source>
        <dbReference type="ARBA" id="ARBA00023277"/>
    </source>
</evidence>
<keyword evidence="3" id="KW-0136">Cellulose degradation</keyword>
<dbReference type="AlphaFoldDB" id="A0AAD7XGP1"/>
<organism evidence="12 13">
    <name type="scientific">Chrysophaeum taylorii</name>
    <dbReference type="NCBI Taxonomy" id="2483200"/>
    <lineage>
        <taxon>Eukaryota</taxon>
        <taxon>Sar</taxon>
        <taxon>Stramenopiles</taxon>
        <taxon>Ochrophyta</taxon>
        <taxon>Pelagophyceae</taxon>
        <taxon>Pelagomonadales</taxon>
        <taxon>Pelagomonadaceae</taxon>
        <taxon>Chrysophaeum</taxon>
    </lineage>
</organism>
<evidence type="ECO:0000256" key="3">
    <source>
        <dbReference type="ARBA" id="ARBA00023001"/>
    </source>
</evidence>
<keyword evidence="1" id="KW-0732">Signal</keyword>
<evidence type="ECO:0000256" key="7">
    <source>
        <dbReference type="ARBA" id="ARBA00023326"/>
    </source>
</evidence>
<dbReference type="PANTHER" id="PTHR34876:SF4">
    <property type="entry name" value="1,4-BETA-D-GLUCAN CELLOBIOHYDROLASE C-RELATED"/>
    <property type="match status" value="1"/>
</dbReference>
<keyword evidence="6" id="KW-0326">Glycosidase</keyword>
<keyword evidence="13" id="KW-1185">Reference proteome</keyword>
<gene>
    <name evidence="12" type="ORF">CTAYLR_003041</name>
</gene>
<dbReference type="InterPro" id="IPR036434">
    <property type="entry name" value="Beta_cellobiohydrolase_sf"/>
</dbReference>
<feature type="active site" evidence="10">
    <location>
        <position position="150"/>
    </location>
</feature>
<proteinExistence type="predicted"/>
<feature type="binding site" evidence="9">
    <location>
        <position position="110"/>
    </location>
    <ligand>
        <name>substrate</name>
    </ligand>
</feature>
<feature type="compositionally biased region" description="Basic and acidic residues" evidence="11">
    <location>
        <begin position="490"/>
        <end position="501"/>
    </location>
</feature>
<keyword evidence="7" id="KW-0624">Polysaccharide degradation</keyword>
<feature type="binding site" evidence="9">
    <location>
        <position position="262"/>
    </location>
    <ligand>
        <name>substrate</name>
    </ligand>
</feature>
<reference evidence="12" key="1">
    <citation type="submission" date="2023-01" db="EMBL/GenBank/DDBJ databases">
        <title>Metagenome sequencing of chrysophaentin producing Chrysophaeum taylorii.</title>
        <authorList>
            <person name="Davison J."/>
            <person name="Bewley C."/>
        </authorList>
    </citation>
    <scope>NUCLEOTIDE SEQUENCE</scope>
    <source>
        <strain evidence="12">NIES-1699</strain>
    </source>
</reference>
<dbReference type="PANTHER" id="PTHR34876">
    <property type="match status" value="1"/>
</dbReference>
<dbReference type="Gene3D" id="3.20.20.40">
    <property type="entry name" value="1, 4-beta cellobiohydrolase"/>
    <property type="match status" value="1"/>
</dbReference>
<name>A0AAD7XGP1_9STRA</name>
<keyword evidence="4" id="KW-1015">Disulfide bond</keyword>
<evidence type="ECO:0000256" key="6">
    <source>
        <dbReference type="ARBA" id="ARBA00023295"/>
    </source>
</evidence>
<evidence type="ECO:0000256" key="11">
    <source>
        <dbReference type="SAM" id="MobiDB-lite"/>
    </source>
</evidence>
<feature type="binding site" evidence="9">
    <location>
        <position position="418"/>
    </location>
    <ligand>
        <name>substrate</name>
    </ligand>
</feature>
<comment type="caution">
    <text evidence="12">The sequence shown here is derived from an EMBL/GenBank/DDBJ whole genome shotgun (WGS) entry which is preliminary data.</text>
</comment>
<dbReference type="PRINTS" id="PR00733">
    <property type="entry name" value="GLHYDRLASE6"/>
</dbReference>
<feature type="binding site" evidence="9">
    <location>
        <position position="414"/>
    </location>
    <ligand>
        <name>substrate</name>
    </ligand>
</feature>
<feature type="binding site" evidence="9">
    <location>
        <position position="385"/>
    </location>
    <ligand>
        <name>substrate</name>
    </ligand>
</feature>
<evidence type="ECO:0008006" key="14">
    <source>
        <dbReference type="Google" id="ProtNLM"/>
    </source>
</evidence>
<keyword evidence="2" id="KW-0378">Hydrolase</keyword>
<protein>
    <recommendedName>
        <fullName evidence="14">Glucanase</fullName>
    </recommendedName>
</protein>
<evidence type="ECO:0000313" key="12">
    <source>
        <dbReference type="EMBL" id="KAJ8598618.1"/>
    </source>
</evidence>
<dbReference type="Pfam" id="PF01341">
    <property type="entry name" value="Glyco_hydro_6"/>
    <property type="match status" value="1"/>
</dbReference>
<dbReference type="InterPro" id="IPR016288">
    <property type="entry name" value="Beta_cellobiohydrolase"/>
</dbReference>
<evidence type="ECO:0000313" key="13">
    <source>
        <dbReference type="Proteomes" id="UP001230188"/>
    </source>
</evidence>
<feature type="binding site" evidence="9">
    <location>
        <position position="112"/>
    </location>
    <ligand>
        <name>substrate</name>
    </ligand>
</feature>
<evidence type="ECO:0000256" key="1">
    <source>
        <dbReference type="ARBA" id="ARBA00022729"/>
    </source>
</evidence>
<sequence>MARPLTRAESSGRSLRGLVLVAASLAIIGMMVLRQVLRPAFAPTEASLNSSGLLTRRHRRKPGVRNPFAVAKTYYVQPTFADGVASSIATAAGTAKAVLEVVKTLPTAYWIDTITKVRGANTTTTMEGIMEDAPDDALVVFVVYNLPNRDCGARASSGEFCCERTASGACDLSTRENADAQCSKGLASYTAFIDDVRAVLSKKPTKRVVVILEPDSMPNIATNPIPECAGSTRAAYIQGLRYAMQQLAPVATIYLDAANSAWLGWPENMRKFAAVLNEITPTPAAYLRGFTINVANYDMLGVQCPWLSVKGMRNDFCLLTHNADHPCCLDPCGMASKDNPSNNELNYAAAFARSLTDTFPTFKPRFVIDTSRNGRTDARQDCSNWCNIKQAGLGVKPTSKTANESLVDAYFYIKTPGESDGCSRILPDGELCPRFDAMCDSIDSIADLPAPEAGVWFDYQIKSLAINAIWAPHNNNPPWIQAGLRPPKASKHDNQAADPPK</sequence>
<dbReference type="Proteomes" id="UP001230188">
    <property type="component" value="Unassembled WGS sequence"/>
</dbReference>
<dbReference type="EMBL" id="JAQMWT010000667">
    <property type="protein sequence ID" value="KAJ8598618.1"/>
    <property type="molecule type" value="Genomic_DNA"/>
</dbReference>
<feature type="binding site" evidence="9">
    <location>
        <position position="296"/>
    </location>
    <ligand>
        <name>substrate</name>
    </ligand>
</feature>
<dbReference type="GO" id="GO:0030245">
    <property type="term" value="P:cellulose catabolic process"/>
    <property type="evidence" value="ECO:0007669"/>
    <property type="project" value="UniProtKB-KW"/>
</dbReference>
<feature type="region of interest" description="Disordered" evidence="11">
    <location>
        <begin position="479"/>
        <end position="501"/>
    </location>
</feature>
<keyword evidence="5" id="KW-0119">Carbohydrate metabolism</keyword>
<dbReference type="PIRSF" id="PIRSF001100">
    <property type="entry name" value="Beta_cellobiohydrolase"/>
    <property type="match status" value="1"/>
</dbReference>
<evidence type="ECO:0000256" key="10">
    <source>
        <dbReference type="PROSITE-ProRule" id="PRU10056"/>
    </source>
</evidence>
<feature type="active site" description="Proton donor" evidence="8">
    <location>
        <position position="215"/>
    </location>
</feature>
<dbReference type="InterPro" id="IPR001524">
    <property type="entry name" value="Glyco_hydro_6_CS"/>
</dbReference>
<accession>A0AAD7XGP1</accession>
<dbReference type="GO" id="GO:0004553">
    <property type="term" value="F:hydrolase activity, hydrolyzing O-glycosyl compounds"/>
    <property type="evidence" value="ECO:0007669"/>
    <property type="project" value="InterPro"/>
</dbReference>
<feature type="active site" description="Proton acceptor" evidence="8">
    <location>
        <position position="420"/>
    </location>
</feature>
<evidence type="ECO:0000256" key="9">
    <source>
        <dbReference type="PIRSR" id="PIRSR001100-2"/>
    </source>
</evidence>
<dbReference type="SUPFAM" id="SSF51989">
    <property type="entry name" value="Glycosyl hydrolases family 6, cellulases"/>
    <property type="match status" value="1"/>
</dbReference>